<dbReference type="EMBL" id="CP017818">
    <property type="protein sequence ID" value="APA09345.1"/>
    <property type="molecule type" value="Genomic_DNA"/>
</dbReference>
<dbReference type="InterPro" id="IPR036397">
    <property type="entry name" value="RNaseH_sf"/>
</dbReference>
<evidence type="ECO:0000313" key="2">
    <source>
        <dbReference type="Proteomes" id="UP000177798"/>
    </source>
</evidence>
<dbReference type="AlphaFoldDB" id="A0A1D9Q319"/>
<dbReference type="InterPro" id="IPR012337">
    <property type="entry name" value="RNaseH-like_sf"/>
</dbReference>
<organism evidence="1 2">
    <name type="scientific">Sclerotinia sclerotiorum (strain ATCC 18683 / 1980 / Ss-1)</name>
    <name type="common">White mold</name>
    <name type="synonym">Whetzelinia sclerotiorum</name>
    <dbReference type="NCBI Taxonomy" id="665079"/>
    <lineage>
        <taxon>Eukaryota</taxon>
        <taxon>Fungi</taxon>
        <taxon>Dikarya</taxon>
        <taxon>Ascomycota</taxon>
        <taxon>Pezizomycotina</taxon>
        <taxon>Leotiomycetes</taxon>
        <taxon>Helotiales</taxon>
        <taxon>Sclerotiniaceae</taxon>
        <taxon>Sclerotinia</taxon>
    </lineage>
</organism>
<dbReference type="Gene3D" id="3.30.420.10">
    <property type="entry name" value="Ribonuclease H-like superfamily/Ribonuclease H"/>
    <property type="match status" value="1"/>
</dbReference>
<dbReference type="PANTHER" id="PTHR33481:SF1">
    <property type="entry name" value="ENDONUCLEASE_EXONUCLEASE_PHOSPHATASE DOMAIN-CONTAINING PROTEIN-RELATED"/>
    <property type="match status" value="1"/>
</dbReference>
<protein>
    <submittedName>
        <fullName evidence="1">Uncharacterized protein</fullName>
    </submittedName>
</protein>
<dbReference type="PANTHER" id="PTHR33481">
    <property type="entry name" value="REVERSE TRANSCRIPTASE"/>
    <property type="match status" value="1"/>
</dbReference>
<dbReference type="SUPFAM" id="SSF53098">
    <property type="entry name" value="Ribonuclease H-like"/>
    <property type="match status" value="1"/>
</dbReference>
<reference evidence="2" key="1">
    <citation type="journal article" date="2017" name="Genome Biol. Evol.">
        <title>The complete genome sequence of the phytopathogenic fungus Sclerotinia sclerotiorum reveals insights into the genome architecture of broad host range pathogens.</title>
        <authorList>
            <person name="Derbyshire M."/>
            <person name="Denton-Giles M."/>
            <person name="Hegedus D."/>
            <person name="Seifbarghy S."/>
            <person name="Rollins J."/>
            <person name="van Kan J."/>
            <person name="Seidl M.F."/>
            <person name="Faino L."/>
            <person name="Mbengue M."/>
            <person name="Navaud O."/>
            <person name="Raffaele S."/>
            <person name="Hammond-Kosack K."/>
            <person name="Heard S."/>
            <person name="Oliver R."/>
        </authorList>
    </citation>
    <scope>NUCLEOTIDE SEQUENCE [LARGE SCALE GENOMIC DNA]</scope>
    <source>
        <strain evidence="2">ATCC 18683 / 1980 / Ss-1</strain>
    </source>
</reference>
<dbReference type="OrthoDB" id="3561817at2759"/>
<dbReference type="GO" id="GO:0003676">
    <property type="term" value="F:nucleic acid binding"/>
    <property type="evidence" value="ECO:0007669"/>
    <property type="project" value="InterPro"/>
</dbReference>
<sequence>MGMRSGITTLCRNTEACVLKRAYYGAETWWPGRTQPGRVHPTKVEGHINYLSKITLECARAILPAWRTTNTATLYRESGLRPPEIELDDLARAAAICKGSFILGKSKEVYNAETVAALEGLRAATTSIEARTAIDIWICLDNIEVAARLLSNSTGSSQETFTTFRQLASSWPNGTIRIRWIPGYKDVAGNEAANKAVKTDAALLQPEGAYSYAGLRRETKGLRQKAINKLWSTVIPQSYKELEILTSPKSPKELALPRSFLGRLLAIRSGHGDFAAYHERFHYQDAHLICRCGARKSPLHFFFCHIAKRKHPQPKGKPAGLIPFLYGTYKGAETLEKWTKSNGFFTNICPQHYPLPSPMGPIPDYETPRNNDNPAD</sequence>
<accession>A0A1D9Q319</accession>
<dbReference type="Proteomes" id="UP000177798">
    <property type="component" value="Chromosome 5"/>
</dbReference>
<proteinExistence type="predicted"/>
<evidence type="ECO:0000313" key="1">
    <source>
        <dbReference type="EMBL" id="APA09345.1"/>
    </source>
</evidence>
<gene>
    <name evidence="1" type="ORF">sscle_05g041150</name>
</gene>
<name>A0A1D9Q319_SCLS1</name>
<dbReference type="VEuPathDB" id="FungiDB:sscle_05g041150"/>
<dbReference type="CDD" id="cd09276">
    <property type="entry name" value="Rnase_HI_RT_non_LTR"/>
    <property type="match status" value="1"/>
</dbReference>